<dbReference type="PANTHER" id="PTHR24114">
    <property type="entry name" value="LEUCINE RICH REPEAT FAMILY PROTEIN"/>
    <property type="match status" value="1"/>
</dbReference>
<evidence type="ECO:0000256" key="1">
    <source>
        <dbReference type="SAM" id="MobiDB-lite"/>
    </source>
</evidence>
<gene>
    <name evidence="2" type="ORF">CHLRE_01g051750v5</name>
</gene>
<protein>
    <submittedName>
        <fullName evidence="2">Uncharacterized protein</fullName>
    </submittedName>
</protein>
<dbReference type="KEGG" id="cre:CHLRE_01g051750v5"/>
<keyword evidence="3" id="KW-1185">Reference proteome</keyword>
<dbReference type="OrthoDB" id="536515at2759"/>
<dbReference type="EMBL" id="CM008962">
    <property type="protein sequence ID" value="PNW88951.1"/>
    <property type="molecule type" value="Genomic_DNA"/>
</dbReference>
<dbReference type="AlphaFoldDB" id="A0A2K3E840"/>
<dbReference type="Gramene" id="PNW88951">
    <property type="protein sequence ID" value="PNW88951"/>
    <property type="gene ID" value="CHLRE_01g051750v5"/>
</dbReference>
<proteinExistence type="predicted"/>
<dbReference type="GeneID" id="5715763"/>
<dbReference type="Gramene" id="PNW88950">
    <property type="protein sequence ID" value="PNW88950"/>
    <property type="gene ID" value="CHLRE_01g051750v5"/>
</dbReference>
<dbReference type="InterPro" id="IPR052394">
    <property type="entry name" value="LRR-containing"/>
</dbReference>
<dbReference type="Proteomes" id="UP000006906">
    <property type="component" value="Chromosome 1"/>
</dbReference>
<evidence type="ECO:0000313" key="3">
    <source>
        <dbReference type="Proteomes" id="UP000006906"/>
    </source>
</evidence>
<accession>A0A2K3E840</accession>
<reference evidence="2 3" key="1">
    <citation type="journal article" date="2007" name="Science">
        <title>The Chlamydomonas genome reveals the evolution of key animal and plant functions.</title>
        <authorList>
            <person name="Merchant S.S."/>
            <person name="Prochnik S.E."/>
            <person name="Vallon O."/>
            <person name="Harris E.H."/>
            <person name="Karpowicz S.J."/>
            <person name="Witman G.B."/>
            <person name="Terry A."/>
            <person name="Salamov A."/>
            <person name="Fritz-Laylin L.K."/>
            <person name="Marechal-Drouard L."/>
            <person name="Marshall W.F."/>
            <person name="Qu L.H."/>
            <person name="Nelson D.R."/>
            <person name="Sanderfoot A.A."/>
            <person name="Spalding M.H."/>
            <person name="Kapitonov V.V."/>
            <person name="Ren Q."/>
            <person name="Ferris P."/>
            <person name="Lindquist E."/>
            <person name="Shapiro H."/>
            <person name="Lucas S.M."/>
            <person name="Grimwood J."/>
            <person name="Schmutz J."/>
            <person name="Cardol P."/>
            <person name="Cerutti H."/>
            <person name="Chanfreau G."/>
            <person name="Chen C.L."/>
            <person name="Cognat V."/>
            <person name="Croft M.T."/>
            <person name="Dent R."/>
            <person name="Dutcher S."/>
            <person name="Fernandez E."/>
            <person name="Fukuzawa H."/>
            <person name="Gonzalez-Ballester D."/>
            <person name="Gonzalez-Halphen D."/>
            <person name="Hallmann A."/>
            <person name="Hanikenne M."/>
            <person name="Hippler M."/>
            <person name="Inwood W."/>
            <person name="Jabbari K."/>
            <person name="Kalanon M."/>
            <person name="Kuras R."/>
            <person name="Lefebvre P.A."/>
            <person name="Lemaire S.D."/>
            <person name="Lobanov A.V."/>
            <person name="Lohr M."/>
            <person name="Manuell A."/>
            <person name="Meier I."/>
            <person name="Mets L."/>
            <person name="Mittag M."/>
            <person name="Mittelmeier T."/>
            <person name="Moroney J.V."/>
            <person name="Moseley J."/>
            <person name="Napoli C."/>
            <person name="Nedelcu A.M."/>
            <person name="Niyogi K."/>
            <person name="Novoselov S.V."/>
            <person name="Paulsen I.T."/>
            <person name="Pazour G."/>
            <person name="Purton S."/>
            <person name="Ral J.P."/>
            <person name="Riano-Pachon D.M."/>
            <person name="Riekhof W."/>
            <person name="Rymarquis L."/>
            <person name="Schroda M."/>
            <person name="Stern D."/>
            <person name="Umen J."/>
            <person name="Willows R."/>
            <person name="Wilson N."/>
            <person name="Zimmer S.L."/>
            <person name="Allmer J."/>
            <person name="Balk J."/>
            <person name="Bisova K."/>
            <person name="Chen C.J."/>
            <person name="Elias M."/>
            <person name="Gendler K."/>
            <person name="Hauser C."/>
            <person name="Lamb M.R."/>
            <person name="Ledford H."/>
            <person name="Long J.C."/>
            <person name="Minagawa J."/>
            <person name="Page M.D."/>
            <person name="Pan J."/>
            <person name="Pootakham W."/>
            <person name="Roje S."/>
            <person name="Rose A."/>
            <person name="Stahlberg E."/>
            <person name="Terauchi A.M."/>
            <person name="Yang P."/>
            <person name="Ball S."/>
            <person name="Bowler C."/>
            <person name="Dieckmann C.L."/>
            <person name="Gladyshev V.N."/>
            <person name="Green P."/>
            <person name="Jorgensen R."/>
            <person name="Mayfield S."/>
            <person name="Mueller-Roeber B."/>
            <person name="Rajamani S."/>
            <person name="Sayre R.T."/>
            <person name="Brokstein P."/>
            <person name="Dubchak I."/>
            <person name="Goodstein D."/>
            <person name="Hornick L."/>
            <person name="Huang Y.W."/>
            <person name="Jhaveri J."/>
            <person name="Luo Y."/>
            <person name="Martinez D."/>
            <person name="Ngau W.C."/>
            <person name="Otillar B."/>
            <person name="Poliakov A."/>
            <person name="Porter A."/>
            <person name="Szajkowski L."/>
            <person name="Werner G."/>
            <person name="Zhou K."/>
            <person name="Grigoriev I.V."/>
            <person name="Rokhsar D.S."/>
            <person name="Grossman A.R."/>
        </authorList>
    </citation>
    <scope>NUCLEOTIDE SEQUENCE [LARGE SCALE GENOMIC DNA]</scope>
    <source>
        <strain evidence="3">CC-503</strain>
        <strain evidence="2">CC-503 cw92 mt+</strain>
    </source>
</reference>
<feature type="region of interest" description="Disordered" evidence="1">
    <location>
        <begin position="480"/>
        <end position="517"/>
    </location>
</feature>
<dbReference type="RefSeq" id="XP_042928894.1">
    <property type="nucleotide sequence ID" value="XM_043058980.1"/>
</dbReference>
<feature type="compositionally biased region" description="Low complexity" evidence="1">
    <location>
        <begin position="483"/>
        <end position="512"/>
    </location>
</feature>
<evidence type="ECO:0000313" key="2">
    <source>
        <dbReference type="EMBL" id="PNW88951.1"/>
    </source>
</evidence>
<dbReference type="STRING" id="3055.A0A2K3E840"/>
<sequence length="1058" mass="109549">MSTQLPDRASHVFFLRALADERIPGAISGTLGDLTTAQVVKDYIKPATARKKTNYVDCLRQGWLDPRYAPRCCQQGGVMQDRPGSPAAFGHVTHFASYSWTYKFGELVGLLEGHYAGLAETKSGRLFVPVYYWVDILAVTQHFTGDFKDHPDSDFPGVIKDSTSVLFTMHPWRSPVAPTRVWCLFEALTALQSGVSLDVVLDMGASRDVSTRSLMTIVSSIDVRASQATVPADRIYLLGCIEAGPGASAFNNVMRKALMANLLKAMANKCTEMEDMRGLAELMKLGACRRPDGVLDVPASLPYASTTDVVSLLDGLTAATCPRGLVLAGYLHCLLDFPEEDPETGAWSVMEHGSGGRGGGAGGSAGGGGREAWNYMPVSDAVAGAVGRLLQRQPSTAHRGSYEEGSNVLGGLLSMAATAAAAASAGHNSGGSAAAVLAAAAAAGNAAAAGGSGSYSDISTMGTGLRELYLSLREAKHTGKMVAAGSQASPSRSSRAGSGGSPVTSTSSPHGSFRAPVAGRRAGSITGAKMLATANSLANLAVDGGGGGGGMSRPTEVDAGVAGREELWYGLSLRTPLQLLCLHRSSLTLRDAARLKEALEHNTTLRTLQIIEPELDEDGRPGPRRPWRTRTVYDGYARECGRATPHAAGGHGLHLASGIHEDTPVGELIGALLEAALASSSLQRIAIIAPRTCLIENLAGLPGGSGSAVVSARDANGAGSAGAVGATGNSAPLLPLAASLLGAGVGSPKGAGSGGSYSGGCSVFGGGPPPERGGSSIGGGLQGGLGSGNSLSGWLAGNSDSYLPNAASVGSASTHWGASGGPGSAVRELVVSPVTLSPKATEQLATALAALPMLSGGAVDARKVPPRGWPGMTAPRDGDWWYVGDRLCYRYPDGWEPRPVVGGMQWVLDAAGVRRRYAGQQRQRVVVARRHVDKERAGRCQYQPPVGLEALMPDLHTVLEVLDKDPEGRTPGPRAAALRHWLVAAAGPAAVPPPPRGVEYPMGGDDVELGVLEALEEAAAEYRGMAETALQEAPRKYWDRVANSNLIPTTRLGQAGRR</sequence>
<organism evidence="2 3">
    <name type="scientific">Chlamydomonas reinhardtii</name>
    <name type="common">Chlamydomonas smithii</name>
    <dbReference type="NCBI Taxonomy" id="3055"/>
    <lineage>
        <taxon>Eukaryota</taxon>
        <taxon>Viridiplantae</taxon>
        <taxon>Chlorophyta</taxon>
        <taxon>core chlorophytes</taxon>
        <taxon>Chlorophyceae</taxon>
        <taxon>CS clade</taxon>
        <taxon>Chlamydomonadales</taxon>
        <taxon>Chlamydomonadaceae</taxon>
        <taxon>Chlamydomonas</taxon>
    </lineage>
</organism>
<name>A0A2K3E840_CHLRE</name>
<dbReference type="PANTHER" id="PTHR24114:SF2">
    <property type="entry name" value="F-BOX DOMAIN-CONTAINING PROTEIN-RELATED"/>
    <property type="match status" value="1"/>
</dbReference>
<reference evidence="2" key="2">
    <citation type="submission" date="2017-07" db="EMBL/GenBank/DDBJ databases">
        <title>WGS assembly of Chlamydomonas reinhardtii.</title>
        <authorList>
            <consortium name="Chlamydomonas Annotation Team"/>
            <consortium name="JGI Annotation Team"/>
            <person name="Merchant S.S."/>
            <person name="Prochnik S.E."/>
            <person name="Vallon O."/>
            <person name="Harris E.H."/>
            <person name="Karpowicz S.J."/>
            <person name="Witman G.B."/>
            <person name="Terry A."/>
            <person name="Salamov A."/>
            <person name="Fritz-Laylin L.K."/>
            <person name="Marechal-Drouard L."/>
            <person name="Marshall W.F."/>
            <person name="Qu L.H."/>
            <person name="Nelson D.R."/>
            <person name="Sanderfoot A.A."/>
            <person name="Spalding M.H."/>
            <person name="Kapitonov V.V."/>
            <person name="Ren Q."/>
            <person name="Ferris P."/>
            <person name="Lindquist E."/>
            <person name="Shapiro H."/>
            <person name="Lucas S.M."/>
            <person name="Grimwood J."/>
            <person name="Schmutz J."/>
            <person name="Grigoriev I.V."/>
            <person name="Rokhsar D.S."/>
        </authorList>
    </citation>
    <scope>NUCLEOTIDE SEQUENCE</scope>
    <source>
        <strain evidence="2">CC-503 cw92 mt+</strain>
    </source>
</reference>
<dbReference type="EMBL" id="CM008962">
    <property type="protein sequence ID" value="PNW88950.1"/>
    <property type="molecule type" value="Genomic_DNA"/>
</dbReference>
<dbReference type="RefSeq" id="XP_042928895.1">
    <property type="nucleotide sequence ID" value="XM_043058981.1"/>
</dbReference>